<dbReference type="EMBL" id="AZDZ01000001">
    <property type="protein sequence ID" value="KRK81314.1"/>
    <property type="molecule type" value="Genomic_DNA"/>
</dbReference>
<comment type="caution">
    <text evidence="1">The sequence shown here is derived from an EMBL/GenBank/DDBJ whole genome shotgun (WGS) entry which is preliminary data.</text>
</comment>
<evidence type="ECO:0000313" key="2">
    <source>
        <dbReference type="Proteomes" id="UP000051248"/>
    </source>
</evidence>
<dbReference type="RefSeq" id="WP_025025293.1">
    <property type="nucleotide sequence ID" value="NZ_AZDZ01000001.1"/>
</dbReference>
<dbReference type="STRING" id="1423775.FD03_GL000907"/>
<gene>
    <name evidence="1" type="ORF">FD03_GL000907</name>
</gene>
<name>A0A0R1KMG4_9LACO</name>
<dbReference type="Proteomes" id="UP000051248">
    <property type="component" value="Unassembled WGS sequence"/>
</dbReference>
<organism evidence="1 2">
    <name type="scientific">Companilactobacillus nodensis DSM 19682 = JCM 14932 = NBRC 107160</name>
    <dbReference type="NCBI Taxonomy" id="1423775"/>
    <lineage>
        <taxon>Bacteria</taxon>
        <taxon>Bacillati</taxon>
        <taxon>Bacillota</taxon>
        <taxon>Bacilli</taxon>
        <taxon>Lactobacillales</taxon>
        <taxon>Lactobacillaceae</taxon>
        <taxon>Companilactobacillus</taxon>
    </lineage>
</organism>
<protein>
    <submittedName>
        <fullName evidence="1">Uncharacterized protein</fullName>
    </submittedName>
</protein>
<proteinExistence type="predicted"/>
<reference evidence="1 2" key="1">
    <citation type="journal article" date="2015" name="Genome Announc.">
        <title>Expanding the biotechnology potential of lactobacilli through comparative genomics of 213 strains and associated genera.</title>
        <authorList>
            <person name="Sun Z."/>
            <person name="Harris H.M."/>
            <person name="McCann A."/>
            <person name="Guo C."/>
            <person name="Argimon S."/>
            <person name="Zhang W."/>
            <person name="Yang X."/>
            <person name="Jeffery I.B."/>
            <person name="Cooney J.C."/>
            <person name="Kagawa T.F."/>
            <person name="Liu W."/>
            <person name="Song Y."/>
            <person name="Salvetti E."/>
            <person name="Wrobel A."/>
            <person name="Rasinkangas P."/>
            <person name="Parkhill J."/>
            <person name="Rea M.C."/>
            <person name="O'Sullivan O."/>
            <person name="Ritari J."/>
            <person name="Douillard F.P."/>
            <person name="Paul Ross R."/>
            <person name="Yang R."/>
            <person name="Briner A.E."/>
            <person name="Felis G.E."/>
            <person name="de Vos W.M."/>
            <person name="Barrangou R."/>
            <person name="Klaenhammer T.R."/>
            <person name="Caufield P.W."/>
            <person name="Cui Y."/>
            <person name="Zhang H."/>
            <person name="O'Toole P.W."/>
        </authorList>
    </citation>
    <scope>NUCLEOTIDE SEQUENCE [LARGE SCALE GENOMIC DNA]</scope>
    <source>
        <strain evidence="1 2">DSM 19682</strain>
    </source>
</reference>
<dbReference type="PATRIC" id="fig|1423775.4.peg.933"/>
<keyword evidence="2" id="KW-1185">Reference proteome</keyword>
<sequence>MAKMGIERHDLASGEVLKILISENSRINYFGDDLKVKAALALLDTTDSNRFFEWGKDELYYDLCDALKSAVEHFEN</sequence>
<dbReference type="AlphaFoldDB" id="A0A0R1KMG4"/>
<evidence type="ECO:0000313" key="1">
    <source>
        <dbReference type="EMBL" id="KRK81314.1"/>
    </source>
</evidence>
<dbReference type="OrthoDB" id="2307281at2"/>
<accession>A0A0R1KMG4</accession>